<organism evidence="1 2">
    <name type="scientific">Coniella lustricola</name>
    <dbReference type="NCBI Taxonomy" id="2025994"/>
    <lineage>
        <taxon>Eukaryota</taxon>
        <taxon>Fungi</taxon>
        <taxon>Dikarya</taxon>
        <taxon>Ascomycota</taxon>
        <taxon>Pezizomycotina</taxon>
        <taxon>Sordariomycetes</taxon>
        <taxon>Sordariomycetidae</taxon>
        <taxon>Diaporthales</taxon>
        <taxon>Schizoparmaceae</taxon>
        <taxon>Coniella</taxon>
    </lineage>
</organism>
<dbReference type="Proteomes" id="UP000241462">
    <property type="component" value="Unassembled WGS sequence"/>
</dbReference>
<dbReference type="EMBL" id="KZ678421">
    <property type="protein sequence ID" value="PSR90321.1"/>
    <property type="molecule type" value="Genomic_DNA"/>
</dbReference>
<sequence length="160" mass="17545">MASQTSKSAVFKTCSVSVPLSTTTPMPLASLDLYRLPISIAKHTLRLSLPGLVSGVRSAPLPRRSPLLLSMPWRTSSETRPRRLTRPLTLLALVSGARLAQLLKRLHLSPSAPWRTSSAARLLPRPMVLPWRSAPLRSCMTSSLLRARSCRLLSTLSKSI</sequence>
<protein>
    <submittedName>
        <fullName evidence="1">Uncharacterized protein</fullName>
    </submittedName>
</protein>
<evidence type="ECO:0000313" key="2">
    <source>
        <dbReference type="Proteomes" id="UP000241462"/>
    </source>
</evidence>
<keyword evidence="2" id="KW-1185">Reference proteome</keyword>
<gene>
    <name evidence="1" type="ORF">BD289DRAFT_431172</name>
</gene>
<dbReference type="AlphaFoldDB" id="A0A2T3AB45"/>
<name>A0A2T3AB45_9PEZI</name>
<dbReference type="InParanoid" id="A0A2T3AB45"/>
<evidence type="ECO:0000313" key="1">
    <source>
        <dbReference type="EMBL" id="PSR90321.1"/>
    </source>
</evidence>
<reference evidence="1 2" key="1">
    <citation type="journal article" date="2018" name="Mycol. Prog.">
        <title>Coniella lustricola, a new species from submerged detritus.</title>
        <authorList>
            <person name="Raudabaugh D.B."/>
            <person name="Iturriaga T."/>
            <person name="Carver A."/>
            <person name="Mondo S."/>
            <person name="Pangilinan J."/>
            <person name="Lipzen A."/>
            <person name="He G."/>
            <person name="Amirebrahimi M."/>
            <person name="Grigoriev I.V."/>
            <person name="Miller A.N."/>
        </authorList>
    </citation>
    <scope>NUCLEOTIDE SEQUENCE [LARGE SCALE GENOMIC DNA]</scope>
    <source>
        <strain evidence="1 2">B22-T-1</strain>
    </source>
</reference>
<accession>A0A2T3AB45</accession>
<proteinExistence type="predicted"/>